<dbReference type="EMBL" id="JBBHLI010000005">
    <property type="protein sequence ID" value="MEK9501360.1"/>
    <property type="molecule type" value="Genomic_DNA"/>
</dbReference>
<organism evidence="1 2">
    <name type="scientific">Gaopeijia maritima</name>
    <dbReference type="NCBI Taxonomy" id="3119007"/>
    <lineage>
        <taxon>Bacteria</taxon>
        <taxon>Pseudomonadati</taxon>
        <taxon>Gemmatimonadota</taxon>
        <taxon>Longimicrobiia</taxon>
        <taxon>Gaopeijiales</taxon>
        <taxon>Gaopeijiaceae</taxon>
        <taxon>Gaopeijia</taxon>
    </lineage>
</organism>
<proteinExistence type="predicted"/>
<dbReference type="Proteomes" id="UP001484239">
    <property type="component" value="Unassembled WGS sequence"/>
</dbReference>
<reference evidence="1 2" key="1">
    <citation type="submission" date="2024-02" db="EMBL/GenBank/DDBJ databases">
        <title>A novel Gemmatimonadota bacterium.</title>
        <authorList>
            <person name="Du Z.-J."/>
            <person name="Ye Y.-Q."/>
        </authorList>
    </citation>
    <scope>NUCLEOTIDE SEQUENCE [LARGE SCALE GENOMIC DNA]</scope>
    <source>
        <strain evidence="1 2">DH-20</strain>
    </source>
</reference>
<name>A0ABU9E9D7_9BACT</name>
<keyword evidence="2" id="KW-1185">Reference proteome</keyword>
<dbReference type="Pfam" id="PF14255">
    <property type="entry name" value="Zn_ribbon_21"/>
    <property type="match status" value="1"/>
</dbReference>
<sequence length="72" mass="7945">MPDEPDDPENPLGDTADAWCPYCGEPCELVVDPGGGAHQEYVEDCPVCCRPWRVTATWYDGVASVRLDTEDE</sequence>
<comment type="caution">
    <text evidence="1">The sequence shown here is derived from an EMBL/GenBank/DDBJ whole genome shotgun (WGS) entry which is preliminary data.</text>
</comment>
<dbReference type="PIRSF" id="PIRSF037225">
    <property type="entry name" value="UCP037225"/>
    <property type="match status" value="1"/>
</dbReference>
<dbReference type="InterPro" id="IPR025990">
    <property type="entry name" value="zinc_ribbon_bacterial"/>
</dbReference>
<evidence type="ECO:0000313" key="2">
    <source>
        <dbReference type="Proteomes" id="UP001484239"/>
    </source>
</evidence>
<evidence type="ECO:0000313" key="1">
    <source>
        <dbReference type="EMBL" id="MEK9501360.1"/>
    </source>
</evidence>
<dbReference type="InterPro" id="IPR017143">
    <property type="entry name" value="UCP037225"/>
</dbReference>
<accession>A0ABU9E9D7</accession>
<gene>
    <name evidence="1" type="ORF">WI372_10270</name>
</gene>
<protein>
    <submittedName>
        <fullName evidence="1">CPXCG motif-containing cysteine-rich protein</fullName>
    </submittedName>
</protein>